<dbReference type="EMBL" id="RQTK01000602">
    <property type="protein sequence ID" value="RUS77189.1"/>
    <property type="molecule type" value="Genomic_DNA"/>
</dbReference>
<evidence type="ECO:0000313" key="5">
    <source>
        <dbReference type="EMBL" id="RUS77189.1"/>
    </source>
</evidence>
<gene>
    <name evidence="5" type="ORF">EGW08_015056</name>
</gene>
<keyword evidence="6" id="KW-1185">Reference proteome</keyword>
<evidence type="ECO:0000259" key="4">
    <source>
        <dbReference type="PROSITE" id="PS51304"/>
    </source>
</evidence>
<name>A0A3S1B7X1_ELYCH</name>
<sequence>MGLESFAVKLFIFHLSSCSFFAAGSLQTTNFGEMKDFDLACAVPNEPLLLEAGDSVSCARACAQWSDCTAFLFSRNVSASGAPLGTAGMCTACPASNITGIDFRNISKVDANTSTSTETTWINIVRRAVDPPSNTDIPITGALTIGKVFEIRGWVPIPEPAMFMMNVHHANTDDVVIRFMARFDYRSTVRRVRVSSRVAGNWSVRVLPASVFPFSEGKSFIIHFLATLQGFLVYIDNSLVHIVNESIHLANDIGYFNFEDVNVYMMYY</sequence>
<proteinExistence type="predicted"/>
<evidence type="ECO:0000313" key="6">
    <source>
        <dbReference type="Proteomes" id="UP000271974"/>
    </source>
</evidence>
<dbReference type="AlphaFoldDB" id="A0A3S1B7X1"/>
<dbReference type="GO" id="GO:0030246">
    <property type="term" value="F:carbohydrate binding"/>
    <property type="evidence" value="ECO:0007669"/>
    <property type="project" value="UniProtKB-UniRule"/>
</dbReference>
<feature type="signal peptide" evidence="3">
    <location>
        <begin position="1"/>
        <end position="18"/>
    </location>
</feature>
<dbReference type="SMART" id="SM00908">
    <property type="entry name" value="Gal-bind_lectin"/>
    <property type="match status" value="1"/>
</dbReference>
<dbReference type="Gene3D" id="2.60.120.200">
    <property type="match status" value="1"/>
</dbReference>
<reference evidence="5 6" key="1">
    <citation type="submission" date="2019-01" db="EMBL/GenBank/DDBJ databases">
        <title>A draft genome assembly of the solar-powered sea slug Elysia chlorotica.</title>
        <authorList>
            <person name="Cai H."/>
            <person name="Li Q."/>
            <person name="Fang X."/>
            <person name="Li J."/>
            <person name="Curtis N.E."/>
            <person name="Altenburger A."/>
            <person name="Shibata T."/>
            <person name="Feng M."/>
            <person name="Maeda T."/>
            <person name="Schwartz J.A."/>
            <person name="Shigenobu S."/>
            <person name="Lundholm N."/>
            <person name="Nishiyama T."/>
            <person name="Yang H."/>
            <person name="Hasebe M."/>
            <person name="Li S."/>
            <person name="Pierce S.K."/>
            <person name="Wang J."/>
        </authorList>
    </citation>
    <scope>NUCLEOTIDE SEQUENCE [LARGE SCALE GENOMIC DNA]</scope>
    <source>
        <strain evidence="5">EC2010</strain>
        <tissue evidence="5">Whole organism of an adult</tissue>
    </source>
</reference>
<evidence type="ECO:0000256" key="2">
    <source>
        <dbReference type="RuleBase" id="RU102079"/>
    </source>
</evidence>
<dbReference type="SUPFAM" id="SSF49899">
    <property type="entry name" value="Concanavalin A-like lectins/glucanases"/>
    <property type="match status" value="1"/>
</dbReference>
<evidence type="ECO:0000256" key="3">
    <source>
        <dbReference type="SAM" id="SignalP"/>
    </source>
</evidence>
<protein>
    <recommendedName>
        <fullName evidence="2">Galectin</fullName>
    </recommendedName>
</protein>
<organism evidence="5 6">
    <name type="scientific">Elysia chlorotica</name>
    <name type="common">Eastern emerald elysia</name>
    <name type="synonym">Sea slug</name>
    <dbReference type="NCBI Taxonomy" id="188477"/>
    <lineage>
        <taxon>Eukaryota</taxon>
        <taxon>Metazoa</taxon>
        <taxon>Spiralia</taxon>
        <taxon>Lophotrochozoa</taxon>
        <taxon>Mollusca</taxon>
        <taxon>Gastropoda</taxon>
        <taxon>Heterobranchia</taxon>
        <taxon>Euthyneura</taxon>
        <taxon>Panpulmonata</taxon>
        <taxon>Sacoglossa</taxon>
        <taxon>Placobranchoidea</taxon>
        <taxon>Plakobranchidae</taxon>
        <taxon>Elysia</taxon>
    </lineage>
</organism>
<feature type="domain" description="Galectin" evidence="4">
    <location>
        <begin position="135"/>
        <end position="268"/>
    </location>
</feature>
<comment type="caution">
    <text evidence="5">The sequence shown here is derived from an EMBL/GenBank/DDBJ whole genome shotgun (WGS) entry which is preliminary data.</text>
</comment>
<evidence type="ECO:0000256" key="1">
    <source>
        <dbReference type="ARBA" id="ARBA00022734"/>
    </source>
</evidence>
<dbReference type="InterPro" id="IPR001079">
    <property type="entry name" value="Galectin_CRD"/>
</dbReference>
<dbReference type="SMART" id="SM00276">
    <property type="entry name" value="GLECT"/>
    <property type="match status" value="1"/>
</dbReference>
<accession>A0A3S1B7X1</accession>
<dbReference type="PROSITE" id="PS51304">
    <property type="entry name" value="GALECTIN"/>
    <property type="match status" value="1"/>
</dbReference>
<dbReference type="Pfam" id="PF00337">
    <property type="entry name" value="Gal-bind_lectin"/>
    <property type="match status" value="1"/>
</dbReference>
<dbReference type="InterPro" id="IPR013320">
    <property type="entry name" value="ConA-like_dom_sf"/>
</dbReference>
<keyword evidence="1 2" id="KW-0430">Lectin</keyword>
<keyword evidence="3" id="KW-0732">Signal</keyword>
<feature type="chain" id="PRO_5018589844" description="Galectin" evidence="3">
    <location>
        <begin position="19"/>
        <end position="268"/>
    </location>
</feature>
<dbReference type="Proteomes" id="UP000271974">
    <property type="component" value="Unassembled WGS sequence"/>
</dbReference>